<dbReference type="InterPro" id="IPR001806">
    <property type="entry name" value="Small_GTPase"/>
</dbReference>
<keyword evidence="4" id="KW-1185">Reference proteome</keyword>
<keyword evidence="2" id="KW-0342">GTP-binding</keyword>
<dbReference type="EMBL" id="JAEVFJ010000002">
    <property type="protein sequence ID" value="KAH8106720.1"/>
    <property type="molecule type" value="Genomic_DNA"/>
</dbReference>
<dbReference type="PROSITE" id="PS51420">
    <property type="entry name" value="RHO"/>
    <property type="match status" value="1"/>
</dbReference>
<dbReference type="GO" id="GO:0007264">
    <property type="term" value="P:small GTPase-mediated signal transduction"/>
    <property type="evidence" value="ECO:0007669"/>
    <property type="project" value="InterPro"/>
</dbReference>
<dbReference type="PRINTS" id="PR00449">
    <property type="entry name" value="RASTRNSFRMNG"/>
</dbReference>
<dbReference type="Proteomes" id="UP000813824">
    <property type="component" value="Unassembled WGS sequence"/>
</dbReference>
<dbReference type="CDD" id="cd00157">
    <property type="entry name" value="Rho"/>
    <property type="match status" value="1"/>
</dbReference>
<evidence type="ECO:0000256" key="1">
    <source>
        <dbReference type="ARBA" id="ARBA00022741"/>
    </source>
</evidence>
<dbReference type="PROSITE" id="PS51421">
    <property type="entry name" value="RAS"/>
    <property type="match status" value="1"/>
</dbReference>
<dbReference type="InterPro" id="IPR003578">
    <property type="entry name" value="Small_GTPase_Rho"/>
</dbReference>
<dbReference type="Pfam" id="PF00071">
    <property type="entry name" value="Ras"/>
    <property type="match status" value="1"/>
</dbReference>
<proteinExistence type="predicted"/>
<dbReference type="PANTHER" id="PTHR24072">
    <property type="entry name" value="RHO FAMILY GTPASE"/>
    <property type="match status" value="1"/>
</dbReference>
<keyword evidence="1" id="KW-0547">Nucleotide-binding</keyword>
<evidence type="ECO:0000313" key="3">
    <source>
        <dbReference type="EMBL" id="KAH8106720.1"/>
    </source>
</evidence>
<evidence type="ECO:0000256" key="2">
    <source>
        <dbReference type="ARBA" id="ARBA00023134"/>
    </source>
</evidence>
<dbReference type="SMART" id="SM00173">
    <property type="entry name" value="RAS"/>
    <property type="match status" value="1"/>
</dbReference>
<protein>
    <submittedName>
        <fullName evidence="3">GTPase Rho1</fullName>
    </submittedName>
</protein>
<organism evidence="3 4">
    <name type="scientific">Cristinia sonorae</name>
    <dbReference type="NCBI Taxonomy" id="1940300"/>
    <lineage>
        <taxon>Eukaryota</taxon>
        <taxon>Fungi</taxon>
        <taxon>Dikarya</taxon>
        <taxon>Basidiomycota</taxon>
        <taxon>Agaricomycotina</taxon>
        <taxon>Agaricomycetes</taxon>
        <taxon>Agaricomycetidae</taxon>
        <taxon>Agaricales</taxon>
        <taxon>Pleurotineae</taxon>
        <taxon>Stephanosporaceae</taxon>
        <taxon>Cristinia</taxon>
    </lineage>
</organism>
<dbReference type="AlphaFoldDB" id="A0A8K0UX12"/>
<dbReference type="OrthoDB" id="8830751at2759"/>
<dbReference type="Gene3D" id="3.40.50.300">
    <property type="entry name" value="P-loop containing nucleotide triphosphate hydrolases"/>
    <property type="match status" value="1"/>
</dbReference>
<gene>
    <name evidence="3" type="ORF">BXZ70DRAFT_244086</name>
</gene>
<accession>A0A8K0UX12</accession>
<dbReference type="GO" id="GO:0003924">
    <property type="term" value="F:GTPase activity"/>
    <property type="evidence" value="ECO:0007669"/>
    <property type="project" value="InterPro"/>
</dbReference>
<name>A0A8K0UX12_9AGAR</name>
<dbReference type="SMART" id="SM00174">
    <property type="entry name" value="RHO"/>
    <property type="match status" value="1"/>
</dbReference>
<reference evidence="3" key="1">
    <citation type="journal article" date="2021" name="New Phytol.">
        <title>Evolutionary innovations through gain and loss of genes in the ectomycorrhizal Boletales.</title>
        <authorList>
            <person name="Wu G."/>
            <person name="Miyauchi S."/>
            <person name="Morin E."/>
            <person name="Kuo A."/>
            <person name="Drula E."/>
            <person name="Varga T."/>
            <person name="Kohler A."/>
            <person name="Feng B."/>
            <person name="Cao Y."/>
            <person name="Lipzen A."/>
            <person name="Daum C."/>
            <person name="Hundley H."/>
            <person name="Pangilinan J."/>
            <person name="Johnson J."/>
            <person name="Barry K."/>
            <person name="LaButti K."/>
            <person name="Ng V."/>
            <person name="Ahrendt S."/>
            <person name="Min B."/>
            <person name="Choi I.G."/>
            <person name="Park H."/>
            <person name="Plett J.M."/>
            <person name="Magnuson J."/>
            <person name="Spatafora J.W."/>
            <person name="Nagy L.G."/>
            <person name="Henrissat B."/>
            <person name="Grigoriev I.V."/>
            <person name="Yang Z.L."/>
            <person name="Xu J."/>
            <person name="Martin F.M."/>
        </authorList>
    </citation>
    <scope>NUCLEOTIDE SEQUENCE</scope>
    <source>
        <strain evidence="3">KKN 215</strain>
    </source>
</reference>
<sequence>MLEASTRTMLVCGDTGCGKTCFLLAHFNNSFPEGTIPATLIHYTADVDIDDGLGLVPLSVPLATIDSQHNPYDDRVRQRCSYRAAHVVIVCFAIDDPGSLKSVEDTWIGEVNHYAPGIPVILLGCKKDTRPITSRNDATIIDDDGTVTYEQGLAVSNKINAAQYMECSAKTGEGVQEVFQCAARVALKVKRRKRFLRRCVVL</sequence>
<dbReference type="GO" id="GO:0005525">
    <property type="term" value="F:GTP binding"/>
    <property type="evidence" value="ECO:0007669"/>
    <property type="project" value="UniProtKB-KW"/>
</dbReference>
<dbReference type="SMART" id="SM00175">
    <property type="entry name" value="RAB"/>
    <property type="match status" value="1"/>
</dbReference>
<evidence type="ECO:0000313" key="4">
    <source>
        <dbReference type="Proteomes" id="UP000813824"/>
    </source>
</evidence>
<dbReference type="InterPro" id="IPR027417">
    <property type="entry name" value="P-loop_NTPase"/>
</dbReference>
<dbReference type="SUPFAM" id="SSF52540">
    <property type="entry name" value="P-loop containing nucleoside triphosphate hydrolases"/>
    <property type="match status" value="1"/>
</dbReference>
<dbReference type="PROSITE" id="PS51419">
    <property type="entry name" value="RAB"/>
    <property type="match status" value="1"/>
</dbReference>
<comment type="caution">
    <text evidence="3">The sequence shown here is derived from an EMBL/GenBank/DDBJ whole genome shotgun (WGS) entry which is preliminary data.</text>
</comment>